<evidence type="ECO:0000313" key="3">
    <source>
        <dbReference type="EMBL" id="MEZ3168084.1"/>
    </source>
</evidence>
<evidence type="ECO:0000313" key="2">
    <source>
        <dbReference type="EMBL" id="GAA0536887.1"/>
    </source>
</evidence>
<dbReference type="EMBL" id="JBEDNW010000006">
    <property type="protein sequence ID" value="MEZ3168084.1"/>
    <property type="molecule type" value="Genomic_DNA"/>
</dbReference>
<evidence type="ECO:0000313" key="5">
    <source>
        <dbReference type="Proteomes" id="UP001567571"/>
    </source>
</evidence>
<dbReference type="InterPro" id="IPR036390">
    <property type="entry name" value="WH_DNA-bd_sf"/>
</dbReference>
<dbReference type="InterPro" id="IPR011991">
    <property type="entry name" value="ArsR-like_HTH"/>
</dbReference>
<reference evidence="2" key="1">
    <citation type="journal article" date="2014" name="Int. J. Syst. Evol. Microbiol.">
        <title>Complete genome sequence of Corynebacterium casei LMG S-19264T (=DSM 44701T), isolated from a smear-ripened cheese.</title>
        <authorList>
            <consortium name="US DOE Joint Genome Institute (JGI-PGF)"/>
            <person name="Walter F."/>
            <person name="Albersmeier A."/>
            <person name="Kalinowski J."/>
            <person name="Ruckert C."/>
        </authorList>
    </citation>
    <scope>NUCLEOTIDE SEQUENCE</scope>
    <source>
        <strain evidence="2">JCM 14265</strain>
    </source>
</reference>
<comment type="caution">
    <text evidence="2">The sequence shown here is derived from an EMBL/GenBank/DDBJ whole genome shotgun (WGS) entry which is preliminary data.</text>
</comment>
<dbReference type="CDD" id="cd00090">
    <property type="entry name" value="HTH_ARSR"/>
    <property type="match status" value="1"/>
</dbReference>
<sequence>MVTEEFTGALSALANETRVKILRALADADESLSFTELKSRVGVTDPGRFNYHLSELLDQFVRESSEGYALTYRGEGLVVAGGSGVSVGESDLAGETSDCPVCGEADCDRLVHVHLAAGP</sequence>
<dbReference type="RefSeq" id="WP_343777185.1">
    <property type="nucleotide sequence ID" value="NZ_BAAADQ010000003.1"/>
</dbReference>
<dbReference type="Proteomes" id="UP001567571">
    <property type="component" value="Unassembled WGS sequence"/>
</dbReference>
<dbReference type="InterPro" id="IPR036388">
    <property type="entry name" value="WH-like_DNA-bd_sf"/>
</dbReference>
<gene>
    <name evidence="3" type="ORF">ABNG02_12205</name>
    <name evidence="2" type="ORF">GCM10008994_10040</name>
</gene>
<evidence type="ECO:0000259" key="1">
    <source>
        <dbReference type="Pfam" id="PF24038"/>
    </source>
</evidence>
<dbReference type="InterPro" id="IPR055771">
    <property type="entry name" value="DUF7347"/>
</dbReference>
<reference evidence="3 5" key="3">
    <citation type="submission" date="2024-06" db="EMBL/GenBank/DDBJ databases">
        <title>Halorubrum miltondacostae sp. nov., a potential PHA producer isolated from an inland solar saltern in Rio Maior, Portugal.</title>
        <authorList>
            <person name="Albuquerque L."/>
            <person name="Viver T."/>
            <person name="Barroso C."/>
            <person name="Claudino R."/>
            <person name="Galvan M."/>
            <person name="Simoes G."/>
            <person name="Lobo Da Cunha A."/>
            <person name="Egas C."/>
        </authorList>
    </citation>
    <scope>NUCLEOTIDE SEQUENCE [LARGE SCALE GENOMIC DNA]</scope>
    <source>
        <strain evidence="3 5">DSM 18646</strain>
    </source>
</reference>
<organism evidence="2 4">
    <name type="scientific">Halorubrum ejinorense</name>
    <dbReference type="NCBI Taxonomy" id="425309"/>
    <lineage>
        <taxon>Archaea</taxon>
        <taxon>Methanobacteriati</taxon>
        <taxon>Methanobacteriota</taxon>
        <taxon>Stenosarchaea group</taxon>
        <taxon>Halobacteria</taxon>
        <taxon>Halobacteriales</taxon>
        <taxon>Haloferacaceae</taxon>
        <taxon>Halorubrum</taxon>
    </lineage>
</organism>
<dbReference type="Pfam" id="PF24038">
    <property type="entry name" value="DUF7347"/>
    <property type="match status" value="1"/>
</dbReference>
<dbReference type="Proteomes" id="UP001501425">
    <property type="component" value="Unassembled WGS sequence"/>
</dbReference>
<dbReference type="SUPFAM" id="SSF46785">
    <property type="entry name" value="Winged helix' DNA-binding domain"/>
    <property type="match status" value="1"/>
</dbReference>
<evidence type="ECO:0000313" key="4">
    <source>
        <dbReference type="Proteomes" id="UP001501425"/>
    </source>
</evidence>
<proteinExistence type="predicted"/>
<dbReference type="Gene3D" id="1.10.10.10">
    <property type="entry name" value="Winged helix-like DNA-binding domain superfamily/Winged helix DNA-binding domain"/>
    <property type="match status" value="1"/>
</dbReference>
<reference evidence="2" key="2">
    <citation type="submission" date="2023-12" db="EMBL/GenBank/DDBJ databases">
        <authorList>
            <person name="Sun Q."/>
            <person name="Inoue M."/>
        </authorList>
    </citation>
    <scope>NUCLEOTIDE SEQUENCE</scope>
    <source>
        <strain evidence="2">JCM 14265</strain>
    </source>
</reference>
<name>A0AAV3SR03_9EURY</name>
<accession>A0AAV3SR03</accession>
<protein>
    <submittedName>
        <fullName evidence="3">Winged helix-turn-helix domain-containing protein</fullName>
    </submittedName>
</protein>
<keyword evidence="5" id="KW-1185">Reference proteome</keyword>
<dbReference type="EMBL" id="BAAADQ010000003">
    <property type="protein sequence ID" value="GAA0536887.1"/>
    <property type="molecule type" value="Genomic_DNA"/>
</dbReference>
<dbReference type="AlphaFoldDB" id="A0AAV3SR03"/>
<feature type="domain" description="DUF7347" evidence="1">
    <location>
        <begin position="9"/>
        <end position="78"/>
    </location>
</feature>